<evidence type="ECO:0000313" key="6">
    <source>
        <dbReference type="EMBL" id="KAF4956001.1"/>
    </source>
</evidence>
<comment type="similarity">
    <text evidence="1">Belongs to the Gfa family.</text>
</comment>
<dbReference type="PANTHER" id="PTHR33337">
    <property type="entry name" value="GFA DOMAIN-CONTAINING PROTEIN"/>
    <property type="match status" value="1"/>
</dbReference>
<evidence type="ECO:0000256" key="2">
    <source>
        <dbReference type="ARBA" id="ARBA00022723"/>
    </source>
</evidence>
<keyword evidence="7" id="KW-1185">Reference proteome</keyword>
<sequence>MPSYTGKCVCGNVSCKRAFGTNFGLTTKVALDGFSYDQGKPKTFKQDNGVVREFCDNCGAFICEYGEQAADKFRYIMWGTFDEPNKFPPKGEFFYKYRETWMPEVPDIFHKNEIKE</sequence>
<evidence type="ECO:0000259" key="5">
    <source>
        <dbReference type="Pfam" id="PF04828"/>
    </source>
</evidence>
<keyword evidence="3" id="KW-0862">Zinc</keyword>
<protein>
    <recommendedName>
        <fullName evidence="5">CENP-V/GFA domain-containing protein</fullName>
    </recommendedName>
</protein>
<dbReference type="PANTHER" id="PTHR33337:SF40">
    <property type="entry name" value="CENP-V_GFA DOMAIN-CONTAINING PROTEIN-RELATED"/>
    <property type="match status" value="1"/>
</dbReference>
<evidence type="ECO:0000256" key="4">
    <source>
        <dbReference type="ARBA" id="ARBA00023239"/>
    </source>
</evidence>
<dbReference type="Proteomes" id="UP000604273">
    <property type="component" value="Unassembled WGS sequence"/>
</dbReference>
<dbReference type="InterPro" id="IPR011057">
    <property type="entry name" value="Mss4-like_sf"/>
</dbReference>
<keyword evidence="2" id="KW-0479">Metal-binding</keyword>
<keyword evidence="4" id="KW-0456">Lyase</keyword>
<accession>A0A8H4TDN4</accession>
<dbReference type="AlphaFoldDB" id="A0A8H4TDN4"/>
<dbReference type="GO" id="GO:0016846">
    <property type="term" value="F:carbon-sulfur lyase activity"/>
    <property type="evidence" value="ECO:0007669"/>
    <property type="project" value="InterPro"/>
</dbReference>
<evidence type="ECO:0000256" key="1">
    <source>
        <dbReference type="ARBA" id="ARBA00005495"/>
    </source>
</evidence>
<reference evidence="6" key="2">
    <citation type="submission" date="2020-05" db="EMBL/GenBank/DDBJ databases">
        <authorList>
            <person name="Kim H.-S."/>
            <person name="Proctor R.H."/>
            <person name="Brown D.W."/>
        </authorList>
    </citation>
    <scope>NUCLEOTIDE SEQUENCE</scope>
    <source>
        <strain evidence="6">NRRL 45417</strain>
    </source>
</reference>
<feature type="domain" description="CENP-V/GFA" evidence="5">
    <location>
        <begin position="5"/>
        <end position="96"/>
    </location>
</feature>
<dbReference type="GO" id="GO:0046872">
    <property type="term" value="F:metal ion binding"/>
    <property type="evidence" value="ECO:0007669"/>
    <property type="project" value="UniProtKB-KW"/>
</dbReference>
<reference evidence="6" key="1">
    <citation type="journal article" date="2020" name="BMC Genomics">
        <title>Correction to: Identification and distribution of gene clusters required for synthesis of sphingolipid metabolism inhibitors in diverse species of the filamentous fungus Fusarium.</title>
        <authorList>
            <person name="Kim H.S."/>
            <person name="Lohmar J.M."/>
            <person name="Busman M."/>
            <person name="Brown D.W."/>
            <person name="Naumann T.A."/>
            <person name="Divon H.H."/>
            <person name="Lysoe E."/>
            <person name="Uhlig S."/>
            <person name="Proctor R.H."/>
        </authorList>
    </citation>
    <scope>NUCLEOTIDE SEQUENCE</scope>
    <source>
        <strain evidence="6">NRRL 45417</strain>
    </source>
</reference>
<gene>
    <name evidence="6" type="ORF">FGADI_4174</name>
</gene>
<name>A0A8H4TDN4_9HYPO</name>
<dbReference type="InterPro" id="IPR006913">
    <property type="entry name" value="CENP-V/GFA"/>
</dbReference>
<proteinExistence type="inferred from homology"/>
<dbReference type="Gene3D" id="3.90.1590.10">
    <property type="entry name" value="glutathione-dependent formaldehyde- activating enzyme (gfa)"/>
    <property type="match status" value="1"/>
</dbReference>
<dbReference type="OrthoDB" id="9985472at2759"/>
<dbReference type="Pfam" id="PF04828">
    <property type="entry name" value="GFA"/>
    <property type="match status" value="1"/>
</dbReference>
<organism evidence="6 7">
    <name type="scientific">Fusarium gaditjirri</name>
    <dbReference type="NCBI Taxonomy" id="282569"/>
    <lineage>
        <taxon>Eukaryota</taxon>
        <taxon>Fungi</taxon>
        <taxon>Dikarya</taxon>
        <taxon>Ascomycota</taxon>
        <taxon>Pezizomycotina</taxon>
        <taxon>Sordariomycetes</taxon>
        <taxon>Hypocreomycetidae</taxon>
        <taxon>Hypocreales</taxon>
        <taxon>Nectriaceae</taxon>
        <taxon>Fusarium</taxon>
        <taxon>Fusarium nisikadoi species complex</taxon>
    </lineage>
</organism>
<evidence type="ECO:0000313" key="7">
    <source>
        <dbReference type="Proteomes" id="UP000604273"/>
    </source>
</evidence>
<evidence type="ECO:0000256" key="3">
    <source>
        <dbReference type="ARBA" id="ARBA00022833"/>
    </source>
</evidence>
<comment type="caution">
    <text evidence="6">The sequence shown here is derived from an EMBL/GenBank/DDBJ whole genome shotgun (WGS) entry which is preliminary data.</text>
</comment>
<dbReference type="EMBL" id="JABFAI010000091">
    <property type="protein sequence ID" value="KAF4956001.1"/>
    <property type="molecule type" value="Genomic_DNA"/>
</dbReference>
<dbReference type="SUPFAM" id="SSF51316">
    <property type="entry name" value="Mss4-like"/>
    <property type="match status" value="1"/>
</dbReference>